<sequence>MPVVQDLEPLAPGRGTLLAAGPTPGKCKQLFAVRGCPLLHGTSCKPRGHVRCRICPSLEGCDKSSHPTQHCGARGGGHGSPAPRDSPASYVYASHASPLHPSPSPASPHPSKLRAVRAGTQPHTPSAVSGVTDPLPS</sequence>
<feature type="region of interest" description="Disordered" evidence="1">
    <location>
        <begin position="61"/>
        <end position="137"/>
    </location>
</feature>
<comment type="caution">
    <text evidence="2">The sequence shown here is derived from an EMBL/GenBank/DDBJ whole genome shotgun (WGS) entry which is preliminary data.</text>
</comment>
<reference evidence="2 3" key="1">
    <citation type="submission" date="2019-04" db="EMBL/GenBank/DDBJ databases">
        <title>Draft genome of the big-headed turtle Platysternon megacephalum.</title>
        <authorList>
            <person name="Gong S."/>
        </authorList>
    </citation>
    <scope>NUCLEOTIDE SEQUENCE [LARGE SCALE GENOMIC DNA]</scope>
    <source>
        <strain evidence="2">DO16091913</strain>
        <tissue evidence="2">Muscle</tissue>
    </source>
</reference>
<accession>A0A4D9DP19</accession>
<protein>
    <submittedName>
        <fullName evidence="2">2-hydroxyhepta-2,4-diene-1,7-dioate isomerase</fullName>
    </submittedName>
</protein>
<keyword evidence="2" id="KW-0413">Isomerase</keyword>
<dbReference type="GO" id="GO:0016853">
    <property type="term" value="F:isomerase activity"/>
    <property type="evidence" value="ECO:0007669"/>
    <property type="project" value="UniProtKB-KW"/>
</dbReference>
<keyword evidence="3" id="KW-1185">Reference proteome</keyword>
<gene>
    <name evidence="2" type="ORF">DR999_PMT21454</name>
</gene>
<organism evidence="2 3">
    <name type="scientific">Platysternon megacephalum</name>
    <name type="common">big-headed turtle</name>
    <dbReference type="NCBI Taxonomy" id="55544"/>
    <lineage>
        <taxon>Eukaryota</taxon>
        <taxon>Metazoa</taxon>
        <taxon>Chordata</taxon>
        <taxon>Craniata</taxon>
        <taxon>Vertebrata</taxon>
        <taxon>Euteleostomi</taxon>
        <taxon>Archelosauria</taxon>
        <taxon>Testudinata</taxon>
        <taxon>Testudines</taxon>
        <taxon>Cryptodira</taxon>
        <taxon>Durocryptodira</taxon>
        <taxon>Testudinoidea</taxon>
        <taxon>Platysternidae</taxon>
        <taxon>Platysternon</taxon>
    </lineage>
</organism>
<reference evidence="2 3" key="2">
    <citation type="submission" date="2019-04" db="EMBL/GenBank/DDBJ databases">
        <title>The genome sequence of big-headed turtle.</title>
        <authorList>
            <person name="Gong S."/>
        </authorList>
    </citation>
    <scope>NUCLEOTIDE SEQUENCE [LARGE SCALE GENOMIC DNA]</scope>
    <source>
        <strain evidence="2">DO16091913</strain>
        <tissue evidence="2">Muscle</tissue>
    </source>
</reference>
<dbReference type="Proteomes" id="UP000297703">
    <property type="component" value="Unassembled WGS sequence"/>
</dbReference>
<evidence type="ECO:0000313" key="3">
    <source>
        <dbReference type="Proteomes" id="UP000297703"/>
    </source>
</evidence>
<evidence type="ECO:0000256" key="1">
    <source>
        <dbReference type="SAM" id="MobiDB-lite"/>
    </source>
</evidence>
<dbReference type="EMBL" id="QXTE01000594">
    <property type="protein sequence ID" value="TFJ96743.1"/>
    <property type="molecule type" value="Genomic_DNA"/>
</dbReference>
<name>A0A4D9DP19_9SAUR</name>
<dbReference type="AlphaFoldDB" id="A0A4D9DP19"/>
<proteinExistence type="predicted"/>
<evidence type="ECO:0000313" key="2">
    <source>
        <dbReference type="EMBL" id="TFJ96743.1"/>
    </source>
</evidence>